<dbReference type="CDD" id="cd06257">
    <property type="entry name" value="DnaJ"/>
    <property type="match status" value="1"/>
</dbReference>
<feature type="repeat" description="TPR" evidence="3">
    <location>
        <begin position="562"/>
        <end position="595"/>
    </location>
</feature>
<reference evidence="5 6" key="1">
    <citation type="submission" date="2024-02" db="EMBL/GenBank/DDBJ databases">
        <title>Complete sequences of two Paenibacillus sp. strains and one Lysinibacillus strain isolated from the environment on STAA medium highlight biotechnological potential.</title>
        <authorList>
            <person name="Attere S.A."/>
            <person name="Piche L.C."/>
            <person name="Intertaglia L."/>
            <person name="Lami R."/>
            <person name="Charette S.J."/>
            <person name="Vincent A.T."/>
        </authorList>
    </citation>
    <scope>NUCLEOTIDE SEQUENCE [LARGE SCALE GENOMIC DNA]</scope>
    <source>
        <strain evidence="5 6">Y5S-7</strain>
    </source>
</reference>
<dbReference type="InterPro" id="IPR001623">
    <property type="entry name" value="DnaJ_domain"/>
</dbReference>
<dbReference type="EMBL" id="CP145892">
    <property type="protein sequence ID" value="WWP22506.1"/>
    <property type="molecule type" value="Genomic_DNA"/>
</dbReference>
<dbReference type="InterPro" id="IPR036869">
    <property type="entry name" value="J_dom_sf"/>
</dbReference>
<dbReference type="AlphaFoldDB" id="A0ABD8AZ03"/>
<evidence type="ECO:0000256" key="1">
    <source>
        <dbReference type="ARBA" id="ARBA00022705"/>
    </source>
</evidence>
<evidence type="ECO:0000313" key="5">
    <source>
        <dbReference type="EMBL" id="WWP22506.1"/>
    </source>
</evidence>
<keyword evidence="1" id="KW-0235">DNA replication</keyword>
<feature type="domain" description="J" evidence="4">
    <location>
        <begin position="2"/>
        <end position="53"/>
    </location>
</feature>
<dbReference type="Gene3D" id="1.25.40.10">
    <property type="entry name" value="Tetratricopeptide repeat domain"/>
    <property type="match status" value="4"/>
</dbReference>
<feature type="repeat" description="TPR" evidence="3">
    <location>
        <begin position="495"/>
        <end position="528"/>
    </location>
</feature>
<sequence>MDYWGILGIEPTKDLNAIRRAYSLRLKHNHPEENPEGFKELRAAYEQAGKIASTGSIQPINVDFDDDRTHHFTEDTQVLAQGIHIEDLHIAPPKREDPLREVVNHFLERTIRLYEDFDSRIRYDLWVNLVEDEQFWSIQVRERLHIELLDVLAERSWLPSMVWKLLDDTFGWMDNEQELSERFSYSFLSHIRYQSQSLYDLQLEFLHQAAADGLEIDDYLYFREFARRALIHQDLDTAHEMLGKAYAMYEQDPVLLRLIAVYSMNVEDWETALHMYSRLATILQNEPQIFRHLADVLLKCGHAEEALSINMQLSDATEAVIYSPALSSAAQCLIQLGRKNEVIALYKAALERFPADLELRTRLWHVRNEYEQERITILEEEFQNNIQPGTEQIEELIELYRIRKRSDKVISMIEGFGSEVLLSRKAWFSAGQTVYDVDRKLALQYLNQSVAMSTEEAFVHQEALYLRIKVNYDLDHDEAVISDGLIVKEYMSEEPGVYFYLGEAYRALEQYEQATLNYLQAKTLNGGAGYEFGLAFSYYHLEQYDKAITCFETYMNEGNESADLYHYLGISYMNVDRFEDAVQCFQACLRIESYPSTLYHLFTTYRRQAKIDLTLSTIEQYLETGDTAYQDEALGVAADLHFARKNWSTAHDFFLVLHKKIPEVSLLTKMIAVCLLADRKFEEATKWILKIQDHEPNNPWALLQMIRIFAELKQWYELDSAMVHYYKTVEPAKIDGYSYYYGGLHLYQARKYDVACKMLTRAYEFGLRGDTCSLLSLSYMHLGQGEPALVYAREAVADRPDHPDYLARLQDMEERLSRRGAWFNKLKFNIFQMGLKQTVPLQFPDLLNDEELRPYYNVEVFNDAFFA</sequence>
<evidence type="ECO:0000256" key="2">
    <source>
        <dbReference type="ARBA" id="ARBA00023016"/>
    </source>
</evidence>
<evidence type="ECO:0000259" key="4">
    <source>
        <dbReference type="PROSITE" id="PS50076"/>
    </source>
</evidence>
<proteinExistence type="predicted"/>
<dbReference type="SUPFAM" id="SSF46565">
    <property type="entry name" value="Chaperone J-domain"/>
    <property type="match status" value="1"/>
</dbReference>
<dbReference type="Pfam" id="PF13181">
    <property type="entry name" value="TPR_8"/>
    <property type="match status" value="1"/>
</dbReference>
<evidence type="ECO:0000256" key="3">
    <source>
        <dbReference type="PROSITE-ProRule" id="PRU00339"/>
    </source>
</evidence>
<dbReference type="SUPFAM" id="SSF48452">
    <property type="entry name" value="TPR-like"/>
    <property type="match status" value="3"/>
</dbReference>
<dbReference type="Proteomes" id="UP001364764">
    <property type="component" value="Chromosome"/>
</dbReference>
<dbReference type="SMART" id="SM00271">
    <property type="entry name" value="DnaJ"/>
    <property type="match status" value="1"/>
</dbReference>
<dbReference type="SMART" id="SM00028">
    <property type="entry name" value="TPR"/>
    <property type="match status" value="6"/>
</dbReference>
<keyword evidence="3" id="KW-0802">TPR repeat</keyword>
<organism evidence="5 6">
    <name type="scientific">Paenibacillus amylolyticus</name>
    <dbReference type="NCBI Taxonomy" id="1451"/>
    <lineage>
        <taxon>Bacteria</taxon>
        <taxon>Bacillati</taxon>
        <taxon>Bacillota</taxon>
        <taxon>Bacilli</taxon>
        <taxon>Bacillales</taxon>
        <taxon>Paenibacillaceae</taxon>
        <taxon>Paenibacillus</taxon>
    </lineage>
</organism>
<dbReference type="Gene3D" id="1.10.287.110">
    <property type="entry name" value="DnaJ domain"/>
    <property type="match status" value="1"/>
</dbReference>
<dbReference type="PANTHER" id="PTHR12558">
    <property type="entry name" value="CELL DIVISION CYCLE 16,23,27"/>
    <property type="match status" value="1"/>
</dbReference>
<dbReference type="InterPro" id="IPR011990">
    <property type="entry name" value="TPR-like_helical_dom_sf"/>
</dbReference>
<dbReference type="PANTHER" id="PTHR12558:SF13">
    <property type="entry name" value="CELL DIVISION CYCLE PROTEIN 27 HOMOLOG"/>
    <property type="match status" value="1"/>
</dbReference>
<dbReference type="GeneID" id="93475823"/>
<dbReference type="InterPro" id="IPR019734">
    <property type="entry name" value="TPR_rpt"/>
</dbReference>
<evidence type="ECO:0000313" key="6">
    <source>
        <dbReference type="Proteomes" id="UP001364764"/>
    </source>
</evidence>
<accession>A0ABD8AZ03</accession>
<dbReference type="PROSITE" id="PS50076">
    <property type="entry name" value="DNAJ_2"/>
    <property type="match status" value="1"/>
</dbReference>
<protein>
    <recommendedName>
        <fullName evidence="4">J domain-containing protein</fullName>
    </recommendedName>
</protein>
<gene>
    <name evidence="5" type="ORF">V6668_10120</name>
</gene>
<dbReference type="GO" id="GO:0006260">
    <property type="term" value="P:DNA replication"/>
    <property type="evidence" value="ECO:0007669"/>
    <property type="project" value="UniProtKB-KW"/>
</dbReference>
<name>A0ABD8AZ03_PAEAM</name>
<dbReference type="PROSITE" id="PS50005">
    <property type="entry name" value="TPR"/>
    <property type="match status" value="2"/>
</dbReference>
<keyword evidence="2" id="KW-0346">Stress response</keyword>
<dbReference type="RefSeq" id="WP_338708320.1">
    <property type="nucleotide sequence ID" value="NZ_CP145892.1"/>
</dbReference>